<evidence type="ECO:0000313" key="4">
    <source>
        <dbReference type="Proteomes" id="UP001152797"/>
    </source>
</evidence>
<proteinExistence type="predicted"/>
<protein>
    <submittedName>
        <fullName evidence="3">RNA methyltransferase pc1998</fullName>
    </submittedName>
</protein>
<dbReference type="GO" id="GO:0032259">
    <property type="term" value="P:methylation"/>
    <property type="evidence" value="ECO:0007669"/>
    <property type="project" value="UniProtKB-KW"/>
</dbReference>
<organism evidence="2">
    <name type="scientific">Cladocopium goreaui</name>
    <dbReference type="NCBI Taxonomy" id="2562237"/>
    <lineage>
        <taxon>Eukaryota</taxon>
        <taxon>Sar</taxon>
        <taxon>Alveolata</taxon>
        <taxon>Dinophyceae</taxon>
        <taxon>Suessiales</taxon>
        <taxon>Symbiodiniaceae</taxon>
        <taxon>Cladocopium</taxon>
    </lineage>
</organism>
<dbReference type="Proteomes" id="UP001152797">
    <property type="component" value="Unassembled WGS sequence"/>
</dbReference>
<evidence type="ECO:0000313" key="2">
    <source>
        <dbReference type="EMBL" id="CAI4019657.1"/>
    </source>
</evidence>
<keyword evidence="3" id="KW-0489">Methyltransferase</keyword>
<accession>A0A9P1M465</accession>
<dbReference type="EMBL" id="CAMXCT010006764">
    <property type="protein sequence ID" value="CAI4019657.1"/>
    <property type="molecule type" value="Genomic_DNA"/>
</dbReference>
<dbReference type="GO" id="GO:0008168">
    <property type="term" value="F:methyltransferase activity"/>
    <property type="evidence" value="ECO:0007669"/>
    <property type="project" value="UniProtKB-KW"/>
</dbReference>
<reference evidence="2" key="1">
    <citation type="submission" date="2022-10" db="EMBL/GenBank/DDBJ databases">
        <authorList>
            <person name="Chen Y."/>
            <person name="Dougan E. K."/>
            <person name="Chan C."/>
            <person name="Rhodes N."/>
            <person name="Thang M."/>
        </authorList>
    </citation>
    <scope>NUCLEOTIDE SEQUENCE</scope>
</reference>
<name>A0A9P1M465_9DINO</name>
<keyword evidence="4" id="KW-1185">Reference proteome</keyword>
<gene>
    <name evidence="2" type="ORF">C1SCF055_LOCUS44145</name>
</gene>
<reference evidence="3 4" key="2">
    <citation type="submission" date="2024-05" db="EMBL/GenBank/DDBJ databases">
        <authorList>
            <person name="Chen Y."/>
            <person name="Shah S."/>
            <person name="Dougan E. K."/>
            <person name="Thang M."/>
            <person name="Chan C."/>
        </authorList>
    </citation>
    <scope>NUCLEOTIDE SEQUENCE [LARGE SCALE GENOMIC DNA]</scope>
</reference>
<dbReference type="AlphaFoldDB" id="A0A9P1M465"/>
<sequence>MACWEVVGGGDKGGILVRAGQGTSSEQLPERLSTGAVVEELQLVGERLQYQLRSGEGPKTGWVSISLKDKALLIRKDDAPAKAAGPKELREGDYFVTLGPIFKKAGSDPESAKILQLNRKVGAVVHTTGKIWKGPTGGFWVELDVSSGDSGAGEKPGYVMIDASGFGTPGPCLQKAYVEDGAPMILKALRPDALKAWDGSTNDKEFLAFPKTTGAEIRIVLGMLYGVKAEAVTVKAGDATLEPGDAIGERFKHGDHVSFEVAGGKAMKLVVMSPLELGEKLTELEIKDDWTVGRRPGEDGKDLHGRSP</sequence>
<dbReference type="EMBL" id="CAMXCT020006764">
    <property type="protein sequence ID" value="CAL1173032.1"/>
    <property type="molecule type" value="Genomic_DNA"/>
</dbReference>
<dbReference type="OrthoDB" id="411681at2759"/>
<dbReference type="EMBL" id="CAMXCT030006764">
    <property type="protein sequence ID" value="CAL4806969.1"/>
    <property type="molecule type" value="Genomic_DNA"/>
</dbReference>
<evidence type="ECO:0000256" key="1">
    <source>
        <dbReference type="SAM" id="MobiDB-lite"/>
    </source>
</evidence>
<comment type="caution">
    <text evidence="2">The sequence shown here is derived from an EMBL/GenBank/DDBJ whole genome shotgun (WGS) entry which is preliminary data.</text>
</comment>
<evidence type="ECO:0000313" key="3">
    <source>
        <dbReference type="EMBL" id="CAL4806969.1"/>
    </source>
</evidence>
<feature type="region of interest" description="Disordered" evidence="1">
    <location>
        <begin position="289"/>
        <end position="308"/>
    </location>
</feature>
<keyword evidence="3" id="KW-0808">Transferase</keyword>